<keyword evidence="1" id="KW-0732">Signal</keyword>
<evidence type="ECO:0000313" key="3">
    <source>
        <dbReference type="EMBL" id="SMX49681.1"/>
    </source>
</evidence>
<sequence>MFRHLVRSTLILATATMPMMATAGELRVFIPEGSADSVRIVDPKTGEDLGRIEGTPAVHGLAGGPTSIYLVAGSYAEVDRDAALAAARPADVGEDEHAAHHAKPAERIGPQDAGISLLSVLDAESGEIVRRIEVPGAVHHVAISPDGRTAVATHPAKDGLSIVDLTSLKLVAWVPTGAMPNYAVFGTDPGVVYVSNAGNGTISEVDLGRAIVRRNLLAGDEPEHLALSPDGKRVLVADAGNGTVIELETASGQELRRFEIGGEIHGLDLSEDGTRLLVAAKETDRIVAIDLGTGDLTSAPLAPAPYHLTTVPGTNSVFVSSRDEPKVWVVDATTLSVLREIRIEGEGHQMVVRPAS</sequence>
<feature type="signal peptide" evidence="1">
    <location>
        <begin position="1"/>
        <end position="23"/>
    </location>
</feature>
<gene>
    <name evidence="3" type="ORF">MAA8898_04385</name>
</gene>
<dbReference type="SUPFAM" id="SSF51004">
    <property type="entry name" value="C-terminal (heme d1) domain of cytochrome cd1-nitrite reductase"/>
    <property type="match status" value="1"/>
</dbReference>
<dbReference type="Gene3D" id="2.130.10.10">
    <property type="entry name" value="YVTN repeat-like/Quinoprotein amine dehydrogenase"/>
    <property type="match status" value="2"/>
</dbReference>
<protein>
    <submittedName>
        <fullName evidence="3">Cytochrome D1 heme domain protein</fullName>
    </submittedName>
</protein>
<dbReference type="InterPro" id="IPR051200">
    <property type="entry name" value="Host-pathogen_enzymatic-act"/>
</dbReference>
<dbReference type="InterPro" id="IPR011048">
    <property type="entry name" value="Haem_d1_sf"/>
</dbReference>
<reference evidence="3 4" key="1">
    <citation type="submission" date="2017-05" db="EMBL/GenBank/DDBJ databases">
        <authorList>
            <person name="Song R."/>
            <person name="Chenine A.L."/>
            <person name="Ruprecht R.M."/>
        </authorList>
    </citation>
    <scope>NUCLEOTIDE SEQUENCE [LARGE SCALE GENOMIC DNA]</scope>
    <source>
        <strain evidence="3 4">CECT 8898</strain>
    </source>
</reference>
<proteinExistence type="predicted"/>
<organism evidence="3 4">
    <name type="scientific">Maliponia aquimaris</name>
    <dbReference type="NCBI Taxonomy" id="1673631"/>
    <lineage>
        <taxon>Bacteria</taxon>
        <taxon>Pseudomonadati</taxon>
        <taxon>Pseudomonadota</taxon>
        <taxon>Alphaproteobacteria</taxon>
        <taxon>Rhodobacterales</taxon>
        <taxon>Paracoccaceae</taxon>
        <taxon>Maliponia</taxon>
    </lineage>
</organism>
<accession>A0A238L4D4</accession>
<keyword evidence="4" id="KW-1185">Reference proteome</keyword>
<dbReference type="InterPro" id="IPR015943">
    <property type="entry name" value="WD40/YVTN_repeat-like_dom_sf"/>
</dbReference>
<dbReference type="Proteomes" id="UP000207598">
    <property type="component" value="Unassembled WGS sequence"/>
</dbReference>
<feature type="domain" description="Pyrrolo-quinoline quinone repeat" evidence="2">
    <location>
        <begin position="199"/>
        <end position="296"/>
    </location>
</feature>
<name>A0A238L4D4_9RHOB</name>
<evidence type="ECO:0000256" key="1">
    <source>
        <dbReference type="SAM" id="SignalP"/>
    </source>
</evidence>
<dbReference type="EMBL" id="FXYF01000017">
    <property type="protein sequence ID" value="SMX49681.1"/>
    <property type="molecule type" value="Genomic_DNA"/>
</dbReference>
<dbReference type="PANTHER" id="PTHR47197:SF3">
    <property type="entry name" value="DIHYDRO-HEME D1 DEHYDROGENASE"/>
    <property type="match status" value="1"/>
</dbReference>
<dbReference type="OrthoDB" id="24300at2"/>
<dbReference type="InterPro" id="IPR002372">
    <property type="entry name" value="PQQ_rpt_dom"/>
</dbReference>
<dbReference type="AlphaFoldDB" id="A0A238L4D4"/>
<evidence type="ECO:0000313" key="4">
    <source>
        <dbReference type="Proteomes" id="UP000207598"/>
    </source>
</evidence>
<dbReference type="Pfam" id="PF13360">
    <property type="entry name" value="PQQ_2"/>
    <property type="match status" value="1"/>
</dbReference>
<dbReference type="PANTHER" id="PTHR47197">
    <property type="entry name" value="PROTEIN NIRF"/>
    <property type="match status" value="1"/>
</dbReference>
<evidence type="ECO:0000259" key="2">
    <source>
        <dbReference type="Pfam" id="PF13360"/>
    </source>
</evidence>
<feature type="chain" id="PRO_5012466792" evidence="1">
    <location>
        <begin position="24"/>
        <end position="356"/>
    </location>
</feature>